<dbReference type="GO" id="GO:0046872">
    <property type="term" value="F:metal ion binding"/>
    <property type="evidence" value="ECO:0007669"/>
    <property type="project" value="UniProtKB-KW"/>
</dbReference>
<dbReference type="PANTHER" id="PTHR12549">
    <property type="entry name" value="JMJC DOMAIN-CONTAINING HISTONE DEMETHYLATION PROTEIN"/>
    <property type="match status" value="1"/>
</dbReference>
<evidence type="ECO:0000256" key="2">
    <source>
        <dbReference type="ARBA" id="ARBA00006801"/>
    </source>
</evidence>
<dbReference type="GO" id="GO:0031490">
    <property type="term" value="F:chromatin DNA binding"/>
    <property type="evidence" value="ECO:0007669"/>
    <property type="project" value="TreeGrafter"/>
</dbReference>
<dbReference type="Proteomes" id="UP001372338">
    <property type="component" value="Unassembled WGS sequence"/>
</dbReference>
<organism evidence="5 6">
    <name type="scientific">Crotalaria pallida</name>
    <name type="common">Smooth rattlebox</name>
    <name type="synonym">Crotalaria striata</name>
    <dbReference type="NCBI Taxonomy" id="3830"/>
    <lineage>
        <taxon>Eukaryota</taxon>
        <taxon>Viridiplantae</taxon>
        <taxon>Streptophyta</taxon>
        <taxon>Embryophyta</taxon>
        <taxon>Tracheophyta</taxon>
        <taxon>Spermatophyta</taxon>
        <taxon>Magnoliopsida</taxon>
        <taxon>eudicotyledons</taxon>
        <taxon>Gunneridae</taxon>
        <taxon>Pentapetalae</taxon>
        <taxon>rosids</taxon>
        <taxon>fabids</taxon>
        <taxon>Fabales</taxon>
        <taxon>Fabaceae</taxon>
        <taxon>Papilionoideae</taxon>
        <taxon>50 kb inversion clade</taxon>
        <taxon>genistoids sensu lato</taxon>
        <taxon>core genistoids</taxon>
        <taxon>Crotalarieae</taxon>
        <taxon>Crotalaria</taxon>
    </lineage>
</organism>
<evidence type="ECO:0000256" key="1">
    <source>
        <dbReference type="ARBA" id="ARBA00004123"/>
    </source>
</evidence>
<accession>A0AAN9F7C2</accession>
<dbReference type="EMBL" id="JAYWIO010000004">
    <property type="protein sequence ID" value="KAK7270154.1"/>
    <property type="molecule type" value="Genomic_DNA"/>
</dbReference>
<dbReference type="GO" id="GO:0003712">
    <property type="term" value="F:transcription coregulator activity"/>
    <property type="evidence" value="ECO:0007669"/>
    <property type="project" value="TreeGrafter"/>
</dbReference>
<evidence type="ECO:0000256" key="3">
    <source>
        <dbReference type="ARBA" id="ARBA00022723"/>
    </source>
</evidence>
<dbReference type="InterPro" id="IPR045109">
    <property type="entry name" value="LSDs-like"/>
</dbReference>
<keyword evidence="4" id="KW-0539">Nucleus</keyword>
<evidence type="ECO:0000256" key="4">
    <source>
        <dbReference type="ARBA" id="ARBA00023242"/>
    </source>
</evidence>
<reference evidence="5 6" key="1">
    <citation type="submission" date="2024-01" db="EMBL/GenBank/DDBJ databases">
        <title>The genomes of 5 underutilized Papilionoideae crops provide insights into root nodulation and disease resistanc.</title>
        <authorList>
            <person name="Yuan L."/>
        </authorList>
    </citation>
    <scope>NUCLEOTIDE SEQUENCE [LARGE SCALE GENOMIC DNA]</scope>
    <source>
        <strain evidence="5">ZHUSHIDOU_FW_LH</strain>
        <tissue evidence="5">Leaf</tissue>
    </source>
</reference>
<dbReference type="Gene3D" id="2.60.120.650">
    <property type="entry name" value="Cupin"/>
    <property type="match status" value="1"/>
</dbReference>
<dbReference type="GO" id="GO:0032454">
    <property type="term" value="F:histone H3K9 demethylase activity"/>
    <property type="evidence" value="ECO:0007669"/>
    <property type="project" value="InterPro"/>
</dbReference>
<sequence length="305" mass="34948">MLSRSSALGLSLSELNIEKAVYSQKERVYCGNCKTSIFDYHRRCGKCSFNLCLICCHELRNGKLLGGADPVEYLHGVKEKKEEPGMHEWSRSGWHAKSDGHIPCPKVNDECRHSFLELKSILGQIFISDLVYKAEELVKAYKLQDVSETPGNPCSCPKISGNTEVCDNNLRKASSREDSSDNWLYCPRAVDLQREDLKHFQWHWNKGEPVIVSNVLECTPGLSWEPLVMCRAFCRITNPKHAQHVDVTITDCCPWPGSKKSNLSRFFSGYSYGPDYCPTHRCPRIRRLKDWPPNLFEQHLPRHYA</sequence>
<name>A0AAN9F7C2_CROPI</name>
<evidence type="ECO:0000313" key="6">
    <source>
        <dbReference type="Proteomes" id="UP001372338"/>
    </source>
</evidence>
<protein>
    <submittedName>
        <fullName evidence="5">Uncharacterized protein</fullName>
    </submittedName>
</protein>
<comment type="caution">
    <text evidence="5">The sequence shown here is derived from an EMBL/GenBank/DDBJ whole genome shotgun (WGS) entry which is preliminary data.</text>
</comment>
<gene>
    <name evidence="5" type="ORF">RIF29_23093</name>
</gene>
<dbReference type="GO" id="GO:0000118">
    <property type="term" value="C:histone deacetylase complex"/>
    <property type="evidence" value="ECO:0007669"/>
    <property type="project" value="TreeGrafter"/>
</dbReference>
<proteinExistence type="inferred from homology"/>
<keyword evidence="6" id="KW-1185">Reference proteome</keyword>
<keyword evidence="3" id="KW-0479">Metal-binding</keyword>
<comment type="similarity">
    <text evidence="2">Belongs to the JARID1 histone demethylase family.</text>
</comment>
<dbReference type="GO" id="GO:0006357">
    <property type="term" value="P:regulation of transcription by RNA polymerase II"/>
    <property type="evidence" value="ECO:0007669"/>
    <property type="project" value="TreeGrafter"/>
</dbReference>
<comment type="subcellular location">
    <subcellularLocation>
        <location evidence="1">Nucleus</location>
    </subcellularLocation>
</comment>
<evidence type="ECO:0000313" key="5">
    <source>
        <dbReference type="EMBL" id="KAK7270154.1"/>
    </source>
</evidence>
<dbReference type="AlphaFoldDB" id="A0AAN9F7C2"/>
<dbReference type="GO" id="GO:0000785">
    <property type="term" value="C:chromatin"/>
    <property type="evidence" value="ECO:0007669"/>
    <property type="project" value="TreeGrafter"/>
</dbReference>
<dbReference type="PANTHER" id="PTHR12549:SF11">
    <property type="entry name" value="LYSINE-SPECIFIC DEMETHYLASE JMJ25"/>
    <property type="match status" value="1"/>
</dbReference>